<keyword evidence="3" id="KW-1185">Reference proteome</keyword>
<dbReference type="AlphaFoldDB" id="A0A0S4QPN9"/>
<feature type="region of interest" description="Disordered" evidence="1">
    <location>
        <begin position="32"/>
        <end position="62"/>
    </location>
</feature>
<protein>
    <submittedName>
        <fullName evidence="2">Uncharacterized protein</fullName>
    </submittedName>
</protein>
<reference evidence="3" key="1">
    <citation type="submission" date="2015-11" db="EMBL/GenBank/DDBJ databases">
        <authorList>
            <person name="Varghese N."/>
        </authorList>
    </citation>
    <scope>NUCLEOTIDE SEQUENCE [LARGE SCALE GENOMIC DNA]</scope>
    <source>
        <strain evidence="3">DSM 45899</strain>
    </source>
</reference>
<evidence type="ECO:0000313" key="2">
    <source>
        <dbReference type="EMBL" id="CUU57411.1"/>
    </source>
</evidence>
<proteinExistence type="predicted"/>
<name>A0A0S4QPN9_9ACTN</name>
<evidence type="ECO:0000313" key="3">
    <source>
        <dbReference type="Proteomes" id="UP000198802"/>
    </source>
</evidence>
<organism evidence="2 3">
    <name type="scientific">Parafrankia irregularis</name>
    <dbReference type="NCBI Taxonomy" id="795642"/>
    <lineage>
        <taxon>Bacteria</taxon>
        <taxon>Bacillati</taxon>
        <taxon>Actinomycetota</taxon>
        <taxon>Actinomycetes</taxon>
        <taxon>Frankiales</taxon>
        <taxon>Frankiaceae</taxon>
        <taxon>Parafrankia</taxon>
    </lineage>
</organism>
<evidence type="ECO:0000256" key="1">
    <source>
        <dbReference type="SAM" id="MobiDB-lite"/>
    </source>
</evidence>
<sequence>MLGSGGVGESQADRLSRFARVAKVFEFGPVGHRRPRSRTSVGTPALARRSAVTPPPKPVPTTTARALTSVVVTARAGDALATRPPNAAVPTPTAAAPTNFRRLRPVESPGTVVSGNCAAVLGILLSVCIELLRSVAVWAERKVPFVASSFVR</sequence>
<dbReference type="EMBL" id="FAOZ01000012">
    <property type="protein sequence ID" value="CUU57411.1"/>
    <property type="molecule type" value="Genomic_DNA"/>
</dbReference>
<dbReference type="Proteomes" id="UP000198802">
    <property type="component" value="Unassembled WGS sequence"/>
</dbReference>
<accession>A0A0S4QPN9</accession>
<gene>
    <name evidence="2" type="ORF">Ga0074812_11271</name>
</gene>